<organism evidence="6 7">
    <name type="scientific">Candidatus Trichorickettsia mobilis</name>
    <dbReference type="NCBI Taxonomy" id="1346319"/>
    <lineage>
        <taxon>Bacteria</taxon>
        <taxon>Pseudomonadati</taxon>
        <taxon>Pseudomonadota</taxon>
        <taxon>Alphaproteobacteria</taxon>
        <taxon>Rickettsiales</taxon>
        <taxon>Rickettsiaceae</taxon>
        <taxon>Rickettsieae</taxon>
        <taxon>Candidatus Trichorickettsia</taxon>
    </lineage>
</organism>
<dbReference type="Pfam" id="PF01734">
    <property type="entry name" value="Patatin"/>
    <property type="match status" value="1"/>
</dbReference>
<dbReference type="RefSeq" id="WP_323738910.1">
    <property type="nucleotide sequence ID" value="NZ_CP112933.1"/>
</dbReference>
<dbReference type="Proteomes" id="UP001326613">
    <property type="component" value="Plasmid unnamed1"/>
</dbReference>
<keyword evidence="1 4" id="KW-0378">Hydrolase</keyword>
<evidence type="ECO:0000313" key="6">
    <source>
        <dbReference type="EMBL" id="WPY01517.1"/>
    </source>
</evidence>
<feature type="active site" description="Proton acceptor" evidence="4">
    <location>
        <position position="197"/>
    </location>
</feature>
<keyword evidence="3 4" id="KW-0443">Lipid metabolism</keyword>
<dbReference type="PANTHER" id="PTHR24185:SF1">
    <property type="entry name" value="CALCIUM-INDEPENDENT PHOSPHOLIPASE A2-GAMMA"/>
    <property type="match status" value="1"/>
</dbReference>
<feature type="short sequence motif" description="GXSXG" evidence="4">
    <location>
        <begin position="48"/>
        <end position="52"/>
    </location>
</feature>
<dbReference type="PANTHER" id="PTHR24185">
    <property type="entry name" value="CALCIUM-INDEPENDENT PHOSPHOLIPASE A2-GAMMA"/>
    <property type="match status" value="1"/>
</dbReference>
<accession>A0ABZ0UU06</accession>
<geneLocation type="plasmid" evidence="6 7">
    <name>unnamed1</name>
</geneLocation>
<keyword evidence="7" id="KW-1185">Reference proteome</keyword>
<feature type="active site" description="Nucleophile" evidence="4">
    <location>
        <position position="50"/>
    </location>
</feature>
<keyword evidence="6" id="KW-0614">Plasmid</keyword>
<evidence type="ECO:0000256" key="1">
    <source>
        <dbReference type="ARBA" id="ARBA00022801"/>
    </source>
</evidence>
<dbReference type="InterPro" id="IPR016035">
    <property type="entry name" value="Acyl_Trfase/lysoPLipase"/>
</dbReference>
<dbReference type="SUPFAM" id="SSF52151">
    <property type="entry name" value="FabD/lysophospholipase-like"/>
    <property type="match status" value="1"/>
</dbReference>
<feature type="domain" description="PNPLA" evidence="5">
    <location>
        <begin position="9"/>
        <end position="210"/>
    </location>
</feature>
<dbReference type="InterPro" id="IPR002641">
    <property type="entry name" value="PNPLA_dom"/>
</dbReference>
<keyword evidence="2 4" id="KW-0442">Lipid degradation</keyword>
<dbReference type="Gene3D" id="3.40.1090.10">
    <property type="entry name" value="Cytosolic phospholipase A2 catalytic domain"/>
    <property type="match status" value="1"/>
</dbReference>
<reference evidence="6 7" key="1">
    <citation type="submission" date="2022-10" db="EMBL/GenBank/DDBJ databases">
        <title>Host association and intracellularity evolved multiple times independently in the Rickettsiales.</title>
        <authorList>
            <person name="Castelli M."/>
            <person name="Nardi T."/>
            <person name="Gammuto L."/>
            <person name="Bellinzona G."/>
            <person name="Sabaneyeva E."/>
            <person name="Potekhin A."/>
            <person name="Serra V."/>
            <person name="Petroni G."/>
            <person name="Sassera D."/>
        </authorList>
    </citation>
    <scope>NUCLEOTIDE SEQUENCE [LARGE SCALE GENOMIC DNA]</scope>
    <source>
        <strain evidence="6 7">Kr 154-4</strain>
        <plasmid evidence="6 7">unnamed1</plasmid>
    </source>
</reference>
<evidence type="ECO:0000256" key="3">
    <source>
        <dbReference type="ARBA" id="ARBA00023098"/>
    </source>
</evidence>
<protein>
    <submittedName>
        <fullName evidence="6">Patatin-like phospholipase N-terminal domain protein</fullName>
    </submittedName>
</protein>
<dbReference type="PROSITE" id="PS51635">
    <property type="entry name" value="PNPLA"/>
    <property type="match status" value="1"/>
</dbReference>
<evidence type="ECO:0000259" key="5">
    <source>
        <dbReference type="PROSITE" id="PS51635"/>
    </source>
</evidence>
<dbReference type="EMBL" id="CP112933">
    <property type="protein sequence ID" value="WPY01517.1"/>
    <property type="molecule type" value="Genomic_DNA"/>
</dbReference>
<evidence type="ECO:0000256" key="2">
    <source>
        <dbReference type="ARBA" id="ARBA00022963"/>
    </source>
</evidence>
<proteinExistence type="predicted"/>
<gene>
    <name evidence="6" type="ORF">Trichorick_01430</name>
</gene>
<sequence>MDKDTIRVFSFSGGSTKGYGENRFMQKFLHQWGIPQADFWKYPDVMCGTSIGAILACAYAYGKTPDQMESFFLEEAKKIFSISTTDSDRPSTLSKILSIANNNAFYTSPDSSSNFGHNVLHQTLERNFGTSTLANLNVPIVIPAVEQDMSRPVYFSNFNDPAYFIGRDFKIVDVCRASSAAFPYLPSHPFNGHDYIDGTFLINNAVDRAIKLGLTIKPNVKRIVVVNVGAGIGRNGFDGSDPLGETSAERIFAYTTLLMTNAEQNSHKNLQYEADRLNNGYGLPLFYYGWYPTFPEDFNNEVDNSTPEWYAELANIIDAHYANESDKISSILTHLTA</sequence>
<evidence type="ECO:0000256" key="4">
    <source>
        <dbReference type="PROSITE-ProRule" id="PRU01161"/>
    </source>
</evidence>
<comment type="caution">
    <text evidence="4">Lacks conserved residue(s) required for the propagation of feature annotation.</text>
</comment>
<evidence type="ECO:0000313" key="7">
    <source>
        <dbReference type="Proteomes" id="UP001326613"/>
    </source>
</evidence>
<name>A0ABZ0UU06_9RICK</name>